<evidence type="ECO:0000313" key="1">
    <source>
        <dbReference type="EMBL" id="SFV54172.1"/>
    </source>
</evidence>
<protein>
    <submittedName>
        <fullName evidence="1">Uncharacterized protein</fullName>
    </submittedName>
</protein>
<organism evidence="1">
    <name type="scientific">hydrothermal vent metagenome</name>
    <dbReference type="NCBI Taxonomy" id="652676"/>
    <lineage>
        <taxon>unclassified sequences</taxon>
        <taxon>metagenomes</taxon>
        <taxon>ecological metagenomes</taxon>
    </lineage>
</organism>
<sequence length="38" mass="4476">MRRAKYGFTTLSHRVNDMFGIISYTNPKRVYSVTKLSH</sequence>
<accession>A0A1W1BKY6</accession>
<reference evidence="1" key="1">
    <citation type="submission" date="2016-10" db="EMBL/GenBank/DDBJ databases">
        <authorList>
            <person name="de Groot N.N."/>
        </authorList>
    </citation>
    <scope>NUCLEOTIDE SEQUENCE</scope>
</reference>
<gene>
    <name evidence="1" type="ORF">MNB_SV-6-869</name>
</gene>
<dbReference type="AlphaFoldDB" id="A0A1W1BKY6"/>
<name>A0A1W1BKY6_9ZZZZ</name>
<proteinExistence type="predicted"/>
<dbReference type="EMBL" id="FPHC01000032">
    <property type="protein sequence ID" value="SFV54172.1"/>
    <property type="molecule type" value="Genomic_DNA"/>
</dbReference>